<dbReference type="AlphaFoldDB" id="A0A7W7KB23"/>
<dbReference type="PROSITE" id="PS50949">
    <property type="entry name" value="HTH_GNTR"/>
    <property type="match status" value="1"/>
</dbReference>
<name>A0A7W7KB23_9SPHN</name>
<dbReference type="SMART" id="SM00345">
    <property type="entry name" value="HTH_GNTR"/>
    <property type="match status" value="1"/>
</dbReference>
<dbReference type="GO" id="GO:0003700">
    <property type="term" value="F:DNA-binding transcription factor activity"/>
    <property type="evidence" value="ECO:0007669"/>
    <property type="project" value="InterPro"/>
</dbReference>
<evidence type="ECO:0000256" key="2">
    <source>
        <dbReference type="ARBA" id="ARBA00023125"/>
    </source>
</evidence>
<dbReference type="CDD" id="cd07377">
    <property type="entry name" value="WHTH_GntR"/>
    <property type="match status" value="1"/>
</dbReference>
<sequence>MAKRGDEKAERLHQLIARQIGTAILSGKYEPGAPFDGEIEQSAALGVSRTAYREAMRILISKGMVESRPKAGTHVTDRAKWNLLDPEMLAWMFGQEPDERFVRDLFELRGVLEPAAAELAAMRRTPEQLAAMAECVGTMARVGLARDAGQEADRQFHRVLLEATENEAFMSLSGSIEAAVQWTTRFKQMARFSPRDPVPDHQAVYDAIARGDARAAGEAMRVLLNLALGDMGRAA</sequence>
<evidence type="ECO:0000256" key="1">
    <source>
        <dbReference type="ARBA" id="ARBA00023015"/>
    </source>
</evidence>
<keyword evidence="3" id="KW-0804">Transcription</keyword>
<dbReference type="EMBL" id="JACHLR010000010">
    <property type="protein sequence ID" value="MBB4859201.1"/>
    <property type="molecule type" value="Genomic_DNA"/>
</dbReference>
<evidence type="ECO:0000313" key="6">
    <source>
        <dbReference type="Proteomes" id="UP000555448"/>
    </source>
</evidence>
<keyword evidence="6" id="KW-1185">Reference proteome</keyword>
<feature type="domain" description="HTH gntR-type" evidence="4">
    <location>
        <begin position="10"/>
        <end position="78"/>
    </location>
</feature>
<dbReference type="Pfam" id="PF07729">
    <property type="entry name" value="FCD"/>
    <property type="match status" value="1"/>
</dbReference>
<dbReference type="InterPro" id="IPR036390">
    <property type="entry name" value="WH_DNA-bd_sf"/>
</dbReference>
<dbReference type="Pfam" id="PF00392">
    <property type="entry name" value="GntR"/>
    <property type="match status" value="1"/>
</dbReference>
<gene>
    <name evidence="5" type="ORF">HNO88_002530</name>
</gene>
<evidence type="ECO:0000313" key="5">
    <source>
        <dbReference type="EMBL" id="MBB4859201.1"/>
    </source>
</evidence>
<organism evidence="5 6">
    <name type="scientific">Novosphingobium chloroacetimidivorans</name>
    <dbReference type="NCBI Taxonomy" id="1428314"/>
    <lineage>
        <taxon>Bacteria</taxon>
        <taxon>Pseudomonadati</taxon>
        <taxon>Pseudomonadota</taxon>
        <taxon>Alphaproteobacteria</taxon>
        <taxon>Sphingomonadales</taxon>
        <taxon>Sphingomonadaceae</taxon>
        <taxon>Novosphingobium</taxon>
    </lineage>
</organism>
<dbReference type="PANTHER" id="PTHR43537:SF44">
    <property type="entry name" value="GNTR FAMILY REGULATORY PROTEIN"/>
    <property type="match status" value="1"/>
</dbReference>
<dbReference type="SUPFAM" id="SSF48008">
    <property type="entry name" value="GntR ligand-binding domain-like"/>
    <property type="match status" value="1"/>
</dbReference>
<dbReference type="Gene3D" id="1.10.10.10">
    <property type="entry name" value="Winged helix-like DNA-binding domain superfamily/Winged helix DNA-binding domain"/>
    <property type="match status" value="1"/>
</dbReference>
<keyword evidence="1" id="KW-0805">Transcription regulation</keyword>
<evidence type="ECO:0000256" key="3">
    <source>
        <dbReference type="ARBA" id="ARBA00023163"/>
    </source>
</evidence>
<dbReference type="GO" id="GO:0003677">
    <property type="term" value="F:DNA binding"/>
    <property type="evidence" value="ECO:0007669"/>
    <property type="project" value="UniProtKB-KW"/>
</dbReference>
<dbReference type="InterPro" id="IPR011711">
    <property type="entry name" value="GntR_C"/>
</dbReference>
<accession>A0A7W7KB23</accession>
<dbReference type="InterPro" id="IPR000524">
    <property type="entry name" value="Tscrpt_reg_HTH_GntR"/>
</dbReference>
<dbReference type="SUPFAM" id="SSF46785">
    <property type="entry name" value="Winged helix' DNA-binding domain"/>
    <property type="match status" value="1"/>
</dbReference>
<dbReference type="SMART" id="SM00895">
    <property type="entry name" value="FCD"/>
    <property type="match status" value="1"/>
</dbReference>
<reference evidence="5 6" key="1">
    <citation type="submission" date="2020-08" db="EMBL/GenBank/DDBJ databases">
        <title>Functional genomics of gut bacteria from endangered species of beetles.</title>
        <authorList>
            <person name="Carlos-Shanley C."/>
        </authorList>
    </citation>
    <scope>NUCLEOTIDE SEQUENCE [LARGE SCALE GENOMIC DNA]</scope>
    <source>
        <strain evidence="5 6">S00245</strain>
    </source>
</reference>
<dbReference type="InterPro" id="IPR036388">
    <property type="entry name" value="WH-like_DNA-bd_sf"/>
</dbReference>
<dbReference type="PANTHER" id="PTHR43537">
    <property type="entry name" value="TRANSCRIPTIONAL REGULATOR, GNTR FAMILY"/>
    <property type="match status" value="1"/>
</dbReference>
<dbReference type="Proteomes" id="UP000555448">
    <property type="component" value="Unassembled WGS sequence"/>
</dbReference>
<evidence type="ECO:0000259" key="4">
    <source>
        <dbReference type="PROSITE" id="PS50949"/>
    </source>
</evidence>
<proteinExistence type="predicted"/>
<dbReference type="Gene3D" id="1.20.120.530">
    <property type="entry name" value="GntR ligand-binding domain-like"/>
    <property type="match status" value="1"/>
</dbReference>
<protein>
    <submittedName>
        <fullName evidence="5">DNA-binding FadR family transcriptional regulator</fullName>
    </submittedName>
</protein>
<comment type="caution">
    <text evidence="5">The sequence shown here is derived from an EMBL/GenBank/DDBJ whole genome shotgun (WGS) entry which is preliminary data.</text>
</comment>
<dbReference type="InterPro" id="IPR008920">
    <property type="entry name" value="TF_FadR/GntR_C"/>
</dbReference>
<keyword evidence="2 5" id="KW-0238">DNA-binding</keyword>
<dbReference type="RefSeq" id="WP_184245619.1">
    <property type="nucleotide sequence ID" value="NZ_JACHLR010000010.1"/>
</dbReference>